<dbReference type="KEGG" id="ghl:GM160_06085"/>
<evidence type="ECO:0000256" key="4">
    <source>
        <dbReference type="ARBA" id="ARBA00023274"/>
    </source>
</evidence>
<protein>
    <recommendedName>
        <fullName evidence="5">Large ribosomal subunit protein bL25</fullName>
    </recommendedName>
    <alternativeName>
        <fullName evidence="5">General stress protein CTC</fullName>
    </alternativeName>
</protein>
<dbReference type="PANTHER" id="PTHR33284:SF1">
    <property type="entry name" value="RIBOSOMAL PROTEIN L25_GLN-TRNA SYNTHETASE, ANTI-CODON-BINDING DOMAIN-CONTAINING PROTEIN"/>
    <property type="match status" value="1"/>
</dbReference>
<feature type="region of interest" description="Disordered" evidence="6">
    <location>
        <begin position="192"/>
        <end position="219"/>
    </location>
</feature>
<dbReference type="NCBIfam" id="NF004612">
    <property type="entry name" value="PRK05943.1"/>
    <property type="match status" value="1"/>
</dbReference>
<dbReference type="FunFam" id="2.40.240.10:FF:000002">
    <property type="entry name" value="50S ribosomal protein L25"/>
    <property type="match status" value="1"/>
</dbReference>
<evidence type="ECO:0000256" key="2">
    <source>
        <dbReference type="ARBA" id="ARBA00022884"/>
    </source>
</evidence>
<keyword evidence="10" id="KW-1185">Reference proteome</keyword>
<name>A0A6I6D557_9GAMM</name>
<dbReference type="InterPro" id="IPR001021">
    <property type="entry name" value="Ribosomal_bL25_long"/>
</dbReference>
<dbReference type="SUPFAM" id="SSF50715">
    <property type="entry name" value="Ribosomal protein L25-like"/>
    <property type="match status" value="1"/>
</dbReference>
<sequence>MSQETFKIEASVRDDLGKGASRRLRREGNIPAIVYGGKKPPVSLTINHNELLKHLDHEAFFSHILELNVDGETDEVVLRDLHRHPYKTTVVLHADFQRITRGQKMRMHVPLHFDNREESKGAKAGGVISVIHNEIEIECLPRQLPEYLTIDLADLDVNESIHLSEIKLPEGIAIPELALGEEHDVAVVAIHPPKVEKEPEEEEQQAETGGEEEKGDEEA</sequence>
<dbReference type="RefSeq" id="WP_136866100.1">
    <property type="nucleotide sequence ID" value="NZ_CP046415.1"/>
</dbReference>
<evidence type="ECO:0000313" key="10">
    <source>
        <dbReference type="Proteomes" id="UP000427716"/>
    </source>
</evidence>
<dbReference type="Gene3D" id="2.170.120.20">
    <property type="entry name" value="Ribosomal protein L25, beta domain"/>
    <property type="match status" value="1"/>
</dbReference>
<dbReference type="InterPro" id="IPR037121">
    <property type="entry name" value="Ribosomal_bL25_C"/>
</dbReference>
<dbReference type="GO" id="GO:0006412">
    <property type="term" value="P:translation"/>
    <property type="evidence" value="ECO:0007669"/>
    <property type="project" value="UniProtKB-UniRule"/>
</dbReference>
<dbReference type="Pfam" id="PF01386">
    <property type="entry name" value="Ribosomal_L25p"/>
    <property type="match status" value="1"/>
</dbReference>
<dbReference type="InterPro" id="IPR020055">
    <property type="entry name" value="Ribosomal_bL25_short"/>
</dbReference>
<dbReference type="GO" id="GO:0022625">
    <property type="term" value="C:cytosolic large ribosomal subunit"/>
    <property type="evidence" value="ECO:0007669"/>
    <property type="project" value="TreeGrafter"/>
</dbReference>
<accession>A0A6I6D557</accession>
<dbReference type="NCBIfam" id="NF004130">
    <property type="entry name" value="PRK05618.1-5"/>
    <property type="match status" value="1"/>
</dbReference>
<reference evidence="9 10" key="1">
    <citation type="submission" date="2019-11" db="EMBL/GenBank/DDBJ databases">
        <authorList>
            <person name="Zhang J."/>
            <person name="Sun C."/>
        </authorList>
    </citation>
    <scope>NUCLEOTIDE SEQUENCE [LARGE SCALE GENOMIC DNA]</scope>
    <source>
        <strain evidence="10">sp2</strain>
    </source>
</reference>
<evidence type="ECO:0000313" key="9">
    <source>
        <dbReference type="EMBL" id="QGT78501.1"/>
    </source>
</evidence>
<dbReference type="EMBL" id="CP046415">
    <property type="protein sequence ID" value="QGT78501.1"/>
    <property type="molecule type" value="Genomic_DNA"/>
</dbReference>
<feature type="compositionally biased region" description="Acidic residues" evidence="6">
    <location>
        <begin position="198"/>
        <end position="219"/>
    </location>
</feature>
<keyword evidence="4 5" id="KW-0687">Ribonucleoprotein</keyword>
<evidence type="ECO:0000259" key="8">
    <source>
        <dbReference type="Pfam" id="PF14693"/>
    </source>
</evidence>
<dbReference type="Gene3D" id="2.40.240.10">
    <property type="entry name" value="Ribosomal Protein L25, Chain P"/>
    <property type="match status" value="1"/>
</dbReference>
<dbReference type="CDD" id="cd00495">
    <property type="entry name" value="Ribosomal_L25_TL5_CTC"/>
    <property type="match status" value="1"/>
</dbReference>
<dbReference type="NCBIfam" id="NF004128">
    <property type="entry name" value="PRK05618.1-2"/>
    <property type="match status" value="1"/>
</dbReference>
<dbReference type="PANTHER" id="PTHR33284">
    <property type="entry name" value="RIBOSOMAL PROTEIN L25/GLN-TRNA SYNTHETASE, ANTI-CODON-BINDING DOMAIN-CONTAINING PROTEIN"/>
    <property type="match status" value="1"/>
</dbReference>
<dbReference type="InterPro" id="IPR011035">
    <property type="entry name" value="Ribosomal_bL25/Gln-tRNA_synth"/>
</dbReference>
<dbReference type="InterPro" id="IPR020057">
    <property type="entry name" value="Ribosomal_bL25_b-dom"/>
</dbReference>
<proteinExistence type="inferred from homology"/>
<gene>
    <name evidence="5" type="primary">rplY</name>
    <name evidence="5" type="synonym">ctc</name>
    <name evidence="9" type="ORF">GM160_06085</name>
</gene>
<dbReference type="Pfam" id="PF14693">
    <property type="entry name" value="Ribosomal_TL5_C"/>
    <property type="match status" value="1"/>
</dbReference>
<keyword evidence="3 5" id="KW-0689">Ribosomal protein</keyword>
<keyword evidence="1 5" id="KW-0699">rRNA-binding</keyword>
<comment type="similarity">
    <text evidence="5">Belongs to the bacterial ribosomal protein bL25 family. CTC subfamily.</text>
</comment>
<dbReference type="InterPro" id="IPR020056">
    <property type="entry name" value="Rbsml_bL25/Gln-tRNA_synth_N"/>
</dbReference>
<comment type="function">
    <text evidence="5">This is one of the proteins that binds to the 5S RNA in the ribosome where it forms part of the central protuberance.</text>
</comment>
<dbReference type="Proteomes" id="UP000427716">
    <property type="component" value="Chromosome"/>
</dbReference>
<dbReference type="AlphaFoldDB" id="A0A6I6D557"/>
<evidence type="ECO:0000256" key="6">
    <source>
        <dbReference type="SAM" id="MobiDB-lite"/>
    </source>
</evidence>
<dbReference type="GO" id="GO:0003735">
    <property type="term" value="F:structural constituent of ribosome"/>
    <property type="evidence" value="ECO:0007669"/>
    <property type="project" value="InterPro"/>
</dbReference>
<dbReference type="GO" id="GO:0008097">
    <property type="term" value="F:5S rRNA binding"/>
    <property type="evidence" value="ECO:0007669"/>
    <property type="project" value="InterPro"/>
</dbReference>
<dbReference type="NCBIfam" id="TIGR00731">
    <property type="entry name" value="bL25_bact_ctc"/>
    <property type="match status" value="1"/>
</dbReference>
<dbReference type="HAMAP" id="MF_01336">
    <property type="entry name" value="Ribosomal_bL25"/>
    <property type="match status" value="1"/>
</dbReference>
<comment type="subunit">
    <text evidence="5">Part of the 50S ribosomal subunit; part of the 5S rRNA/L5/L18/L25 subcomplex. Contacts the 5S rRNA. Binds to the 5S rRNA independently of L5 and L18.</text>
</comment>
<dbReference type="InterPro" id="IPR020930">
    <property type="entry name" value="Ribosomal_uL5_bac-type"/>
</dbReference>
<evidence type="ECO:0000256" key="5">
    <source>
        <dbReference type="HAMAP-Rule" id="MF_01334"/>
    </source>
</evidence>
<evidence type="ECO:0000256" key="3">
    <source>
        <dbReference type="ARBA" id="ARBA00022980"/>
    </source>
</evidence>
<dbReference type="HAMAP" id="MF_01334">
    <property type="entry name" value="Ribosomal_bL25_CTC"/>
    <property type="match status" value="1"/>
</dbReference>
<feature type="domain" description="Large ribosomal subunit protein bL25 L25" evidence="7">
    <location>
        <begin position="8"/>
        <end position="96"/>
    </location>
</feature>
<organism evidence="9 10">
    <name type="scientific">Guyparkeria halophila</name>
    <dbReference type="NCBI Taxonomy" id="47960"/>
    <lineage>
        <taxon>Bacteria</taxon>
        <taxon>Pseudomonadati</taxon>
        <taxon>Pseudomonadota</taxon>
        <taxon>Gammaproteobacteria</taxon>
        <taxon>Chromatiales</taxon>
        <taxon>Thioalkalibacteraceae</taxon>
        <taxon>Guyparkeria</taxon>
    </lineage>
</organism>
<evidence type="ECO:0000259" key="7">
    <source>
        <dbReference type="Pfam" id="PF01386"/>
    </source>
</evidence>
<feature type="domain" description="Large ribosomal subunit protein bL25 beta" evidence="8">
    <location>
        <begin position="104"/>
        <end position="194"/>
    </location>
</feature>
<evidence type="ECO:0000256" key="1">
    <source>
        <dbReference type="ARBA" id="ARBA00022730"/>
    </source>
</evidence>
<keyword evidence="2 5" id="KW-0694">RNA-binding</keyword>
<dbReference type="InterPro" id="IPR029751">
    <property type="entry name" value="Ribosomal_L25_dom"/>
</dbReference>